<reference evidence="1" key="1">
    <citation type="submission" date="2020-03" db="EMBL/GenBank/DDBJ databases">
        <title>The deep terrestrial virosphere.</title>
        <authorList>
            <person name="Holmfeldt K."/>
            <person name="Nilsson E."/>
            <person name="Simone D."/>
            <person name="Lopez-Fernandez M."/>
            <person name="Wu X."/>
            <person name="de Brujin I."/>
            <person name="Lundin D."/>
            <person name="Andersson A."/>
            <person name="Bertilsson S."/>
            <person name="Dopson M."/>
        </authorList>
    </citation>
    <scope>NUCLEOTIDE SEQUENCE</scope>
    <source>
        <strain evidence="1">TM448A02638</strain>
    </source>
</reference>
<sequence length="144" mass="15905">MTSKLIQPTLPTAGEVTAMLLAADQTHERLQGQWFAAWERVQVTELNASVALTVATSAAWGEIDGKNKEQRDAQLALALLNNKHLQQMQDRQHEARNELKLCEIALESARVHRGALHDIAKLVMAERLAEANRGLGALYSWGQG</sequence>
<proteinExistence type="predicted"/>
<name>A0A6H1ZWP8_9ZZZZ</name>
<protein>
    <submittedName>
        <fullName evidence="1">Uncharacterized protein</fullName>
    </submittedName>
</protein>
<organism evidence="1">
    <name type="scientific">viral metagenome</name>
    <dbReference type="NCBI Taxonomy" id="1070528"/>
    <lineage>
        <taxon>unclassified sequences</taxon>
        <taxon>metagenomes</taxon>
        <taxon>organismal metagenomes</taxon>
    </lineage>
</organism>
<dbReference type="EMBL" id="MT144333">
    <property type="protein sequence ID" value="QJA52356.1"/>
    <property type="molecule type" value="Genomic_DNA"/>
</dbReference>
<dbReference type="AlphaFoldDB" id="A0A6H1ZWP8"/>
<accession>A0A6H1ZWP8</accession>
<evidence type="ECO:0000313" key="1">
    <source>
        <dbReference type="EMBL" id="QJA52356.1"/>
    </source>
</evidence>
<gene>
    <name evidence="1" type="ORF">TM448A02638_0007</name>
</gene>